<keyword evidence="8" id="KW-1185">Reference proteome</keyword>
<gene>
    <name evidence="7" type="ORF">BOW53_04745</name>
</gene>
<keyword evidence="6" id="KW-1133">Transmembrane helix</keyword>
<comment type="caution">
    <text evidence="7">The sequence shown here is derived from an EMBL/GenBank/DDBJ whole genome shotgun (WGS) entry which is preliminary data.</text>
</comment>
<keyword evidence="2" id="KW-1003">Cell membrane</keyword>
<evidence type="ECO:0000256" key="1">
    <source>
        <dbReference type="ARBA" id="ARBA00004236"/>
    </source>
</evidence>
<comment type="subcellular location">
    <subcellularLocation>
        <location evidence="1">Cell membrane</location>
    </subcellularLocation>
</comment>
<evidence type="ECO:0000256" key="2">
    <source>
        <dbReference type="ARBA" id="ARBA00022475"/>
    </source>
</evidence>
<evidence type="ECO:0000256" key="5">
    <source>
        <dbReference type="ARBA" id="ARBA00023136"/>
    </source>
</evidence>
<dbReference type="GO" id="GO:0050501">
    <property type="term" value="F:hyaluronan synthase activity"/>
    <property type="evidence" value="ECO:0007669"/>
    <property type="project" value="TreeGrafter"/>
</dbReference>
<dbReference type="Gene3D" id="3.90.550.10">
    <property type="entry name" value="Spore Coat Polysaccharide Biosynthesis Protein SpsA, Chain A"/>
    <property type="match status" value="1"/>
</dbReference>
<keyword evidence="3" id="KW-0328">Glycosyltransferase</keyword>
<evidence type="ECO:0000256" key="4">
    <source>
        <dbReference type="ARBA" id="ARBA00022679"/>
    </source>
</evidence>
<feature type="transmembrane region" description="Helical" evidence="6">
    <location>
        <begin position="356"/>
        <end position="373"/>
    </location>
</feature>
<name>A0A1T2L802_9GAMM</name>
<evidence type="ECO:0008006" key="9">
    <source>
        <dbReference type="Google" id="ProtNLM"/>
    </source>
</evidence>
<proteinExistence type="predicted"/>
<dbReference type="Proteomes" id="UP000191110">
    <property type="component" value="Unassembled WGS sequence"/>
</dbReference>
<dbReference type="AlphaFoldDB" id="A0A1T2L802"/>
<feature type="transmembrane region" description="Helical" evidence="6">
    <location>
        <begin position="379"/>
        <end position="399"/>
    </location>
</feature>
<feature type="transmembrane region" description="Helical" evidence="6">
    <location>
        <begin position="461"/>
        <end position="481"/>
    </location>
</feature>
<evidence type="ECO:0000256" key="6">
    <source>
        <dbReference type="SAM" id="Phobius"/>
    </source>
</evidence>
<evidence type="ECO:0000313" key="7">
    <source>
        <dbReference type="EMBL" id="OOZ41211.1"/>
    </source>
</evidence>
<dbReference type="PANTHER" id="PTHR22913">
    <property type="entry name" value="HYALURONAN SYNTHASE"/>
    <property type="match status" value="1"/>
</dbReference>
<keyword evidence="6" id="KW-0812">Transmembrane</keyword>
<dbReference type="GO" id="GO:0005886">
    <property type="term" value="C:plasma membrane"/>
    <property type="evidence" value="ECO:0007669"/>
    <property type="project" value="UniProtKB-SubCell"/>
</dbReference>
<protein>
    <recommendedName>
        <fullName evidence="9">Glycosyl transferase</fullName>
    </recommendedName>
</protein>
<dbReference type="SUPFAM" id="SSF53448">
    <property type="entry name" value="Nucleotide-diphospho-sugar transferases"/>
    <property type="match status" value="1"/>
</dbReference>
<dbReference type="Pfam" id="PF13641">
    <property type="entry name" value="Glyco_tranf_2_3"/>
    <property type="match status" value="1"/>
</dbReference>
<feature type="transmembrane region" description="Helical" evidence="6">
    <location>
        <begin position="411"/>
        <end position="432"/>
    </location>
</feature>
<sequence>MVVMAMALPSIYFDPDARQFIFIIGVVAVWRYSWAIQHFFRALIYLKVVFPRMRKKADALGTEGDPIHAFFLVTTFRIDTDTSVDVYRETVKEAIRCGVPSTVIASIVEMSEERLVKQIFQSLNPPENVDLKLVRIPGTGKRDALAAGFRAVSSTPVHLEDSVVSVIDGDTILSPGCASACFRMFKINPRLGAVTTDEECTLIGEGRVTGIYRRWYNLRFAQRNVYMASMALSRHVLTLTGRMSMFRGNIVGDPEFISRVEFDAIDHWRLGRFRFLTGDDKSTWYHVLKDGWDMGYVPDALILTVEEPPNKEFFTGANVLMRRWFGNMLRTNARARMIPRKTTGTYTWWALRDQMLSMWTSLFGFTAAILGSLKFGPELLLAFTLWILFTRYIMAKALAVFHKQFSISWPFLVYFNQIYGSLVKIFMLHHLYKQTWTRQKTSLKSRKGYWQQRYMDFESRLAWGTSMLLFLVLMSFFVGLYELKDLQALF</sequence>
<keyword evidence="5 6" id="KW-0472">Membrane</keyword>
<accession>A0A1T2L802</accession>
<organism evidence="7 8">
    <name type="scientific">Solemya pervernicosa gill symbiont</name>
    <dbReference type="NCBI Taxonomy" id="642797"/>
    <lineage>
        <taxon>Bacteria</taxon>
        <taxon>Pseudomonadati</taxon>
        <taxon>Pseudomonadota</taxon>
        <taxon>Gammaproteobacteria</taxon>
        <taxon>sulfur-oxidizing symbionts</taxon>
    </lineage>
</organism>
<dbReference type="EMBL" id="MPRL01000013">
    <property type="protein sequence ID" value="OOZ41211.1"/>
    <property type="molecule type" value="Genomic_DNA"/>
</dbReference>
<dbReference type="GO" id="GO:0085029">
    <property type="term" value="P:extracellular matrix assembly"/>
    <property type="evidence" value="ECO:0007669"/>
    <property type="project" value="TreeGrafter"/>
</dbReference>
<evidence type="ECO:0000313" key="8">
    <source>
        <dbReference type="Proteomes" id="UP000191110"/>
    </source>
</evidence>
<dbReference type="PANTHER" id="PTHR22913:SF12">
    <property type="entry name" value="MANNURONAN SYNTHASE"/>
    <property type="match status" value="1"/>
</dbReference>
<dbReference type="GO" id="GO:0030213">
    <property type="term" value="P:hyaluronan biosynthetic process"/>
    <property type="evidence" value="ECO:0007669"/>
    <property type="project" value="TreeGrafter"/>
</dbReference>
<dbReference type="InterPro" id="IPR029044">
    <property type="entry name" value="Nucleotide-diphossugar_trans"/>
</dbReference>
<evidence type="ECO:0000256" key="3">
    <source>
        <dbReference type="ARBA" id="ARBA00022676"/>
    </source>
</evidence>
<keyword evidence="4" id="KW-0808">Transferase</keyword>
<reference evidence="7 8" key="1">
    <citation type="submission" date="2016-11" db="EMBL/GenBank/DDBJ databases">
        <title>Mixed transmission modes and dynamic genome evolution in an obligate animal-bacterial symbiosis.</title>
        <authorList>
            <person name="Russell S.L."/>
            <person name="Corbett-Detig R.B."/>
            <person name="Cavanaugh C.M."/>
        </authorList>
    </citation>
    <scope>NUCLEOTIDE SEQUENCE [LARGE SCALE GENOMIC DNA]</scope>
    <source>
        <strain evidence="7">Sveles-Q1</strain>
    </source>
</reference>